<feature type="region of interest" description="Disordered" evidence="1">
    <location>
        <begin position="1"/>
        <end position="46"/>
    </location>
</feature>
<dbReference type="OrthoDB" id="4747997at2759"/>
<gene>
    <name evidence="2" type="ORF">DL764_009115</name>
</gene>
<organism evidence="2 3">
    <name type="scientific">Monosporascus ibericus</name>
    <dbReference type="NCBI Taxonomy" id="155417"/>
    <lineage>
        <taxon>Eukaryota</taxon>
        <taxon>Fungi</taxon>
        <taxon>Dikarya</taxon>
        <taxon>Ascomycota</taxon>
        <taxon>Pezizomycotina</taxon>
        <taxon>Sordariomycetes</taxon>
        <taxon>Xylariomycetidae</taxon>
        <taxon>Xylariales</taxon>
        <taxon>Xylariales incertae sedis</taxon>
        <taxon>Monosporascus</taxon>
    </lineage>
</organism>
<accession>A0A4Q4SVT9</accession>
<name>A0A4Q4SVT9_9PEZI</name>
<reference evidence="2 3" key="1">
    <citation type="submission" date="2018-06" db="EMBL/GenBank/DDBJ databases">
        <title>Complete Genomes of Monosporascus.</title>
        <authorList>
            <person name="Robinson A.J."/>
            <person name="Natvig D.O."/>
        </authorList>
    </citation>
    <scope>NUCLEOTIDE SEQUENCE [LARGE SCALE GENOMIC DNA]</scope>
    <source>
        <strain evidence="2 3">CBS 110550</strain>
    </source>
</reference>
<protein>
    <submittedName>
        <fullName evidence="2">Uncharacterized protein</fullName>
    </submittedName>
</protein>
<evidence type="ECO:0000256" key="1">
    <source>
        <dbReference type="SAM" id="MobiDB-lite"/>
    </source>
</evidence>
<dbReference type="Proteomes" id="UP000293360">
    <property type="component" value="Unassembled WGS sequence"/>
</dbReference>
<proteinExistence type="predicted"/>
<sequence>MEYRFVPYTGQSGEAPVESRKEGPNKLSSGPKKGTSKGPMKPGPISGVRSAAERILGALLRVEPSFEQYAIGLLSDRRLPGSEHTLLHTLRNSSAAERKAFRNAFQGIAALRTGAAYNASSPDALVGYSQTTAWEGGVHTSQQYSITPNFLYTAGQAGEQVQEMTAVSRTPIAQQYTGSTFNGIYTPLTYGQQLPIMTSADDIPNPQQYDTFNAMYSPLPQCEHLQTMAPAFYNAPIVQPYGNSAEELPTMSTDDDKDIFLVQFVNADSTAGSIRGKGYAGSVLNKASVDAIDLRAIWDARGLRDVATAAAAAAEIRHGGPGTFARPSASKSGNTKTRSTLMSILDGYSDADRPMTPMTPMNTNTAAADPPLPPLMQIFQDAAKAFHREHNTVRRIAINSEGLTVTSVRVVWRDVGLGATDLFKAKPGEFERQLELVRCRGHVDHLRVCYATYQRESFAGKVMRTFTLGRASEWDKHV</sequence>
<comment type="caution">
    <text evidence="2">The sequence shown here is derived from an EMBL/GenBank/DDBJ whole genome shotgun (WGS) entry which is preliminary data.</text>
</comment>
<dbReference type="EMBL" id="QJNU01000802">
    <property type="protein sequence ID" value="RYO85754.1"/>
    <property type="molecule type" value="Genomic_DNA"/>
</dbReference>
<dbReference type="AlphaFoldDB" id="A0A4Q4SVT9"/>
<evidence type="ECO:0000313" key="2">
    <source>
        <dbReference type="EMBL" id="RYO85754.1"/>
    </source>
</evidence>
<keyword evidence="3" id="KW-1185">Reference proteome</keyword>
<evidence type="ECO:0000313" key="3">
    <source>
        <dbReference type="Proteomes" id="UP000293360"/>
    </source>
</evidence>